<comment type="caution">
    <text evidence="3">The sequence shown here is derived from an EMBL/GenBank/DDBJ whole genome shotgun (WGS) entry which is preliminary data.</text>
</comment>
<proteinExistence type="predicted"/>
<keyword evidence="2" id="KW-0732">Signal</keyword>
<gene>
    <name evidence="3" type="ORF">DYI37_15175</name>
</gene>
<evidence type="ECO:0000313" key="4">
    <source>
        <dbReference type="Proteomes" id="UP000264310"/>
    </source>
</evidence>
<feature type="signal peptide" evidence="2">
    <location>
        <begin position="1"/>
        <end position="29"/>
    </location>
</feature>
<dbReference type="Proteomes" id="UP000264310">
    <property type="component" value="Unassembled WGS sequence"/>
</dbReference>
<organism evidence="3 4">
    <name type="scientific">Fulvimarina endophytica</name>
    <dbReference type="NCBI Taxonomy" id="2293836"/>
    <lineage>
        <taxon>Bacteria</taxon>
        <taxon>Pseudomonadati</taxon>
        <taxon>Pseudomonadota</taxon>
        <taxon>Alphaproteobacteria</taxon>
        <taxon>Hyphomicrobiales</taxon>
        <taxon>Aurantimonadaceae</taxon>
        <taxon>Fulvimarina</taxon>
    </lineage>
</organism>
<evidence type="ECO:0000256" key="1">
    <source>
        <dbReference type="SAM" id="MobiDB-lite"/>
    </source>
</evidence>
<dbReference type="Pfam" id="PF09694">
    <property type="entry name" value="Gcw_chp"/>
    <property type="match status" value="1"/>
</dbReference>
<evidence type="ECO:0008006" key="5">
    <source>
        <dbReference type="Google" id="ProtNLM"/>
    </source>
</evidence>
<evidence type="ECO:0000313" key="3">
    <source>
        <dbReference type="EMBL" id="RFC62587.1"/>
    </source>
</evidence>
<dbReference type="RefSeq" id="WP_116684110.1">
    <property type="nucleotide sequence ID" value="NZ_QURL01000006.1"/>
</dbReference>
<feature type="region of interest" description="Disordered" evidence="1">
    <location>
        <begin position="29"/>
        <end position="48"/>
    </location>
</feature>
<dbReference type="OrthoDB" id="9793561at2"/>
<name>A0A371X034_9HYPH</name>
<feature type="chain" id="PRO_5016713574" description="Porin" evidence="2">
    <location>
        <begin position="30"/>
        <end position="279"/>
    </location>
</feature>
<accession>A0A371X034</accession>
<dbReference type="NCBIfam" id="TIGR02001">
    <property type="entry name" value="gcw_chp"/>
    <property type="match status" value="1"/>
</dbReference>
<reference evidence="3 4" key="1">
    <citation type="submission" date="2018-08" db="EMBL/GenBank/DDBJ databases">
        <title>Fulvimarina sp. 85, whole genome shotgun sequence.</title>
        <authorList>
            <person name="Tuo L."/>
        </authorList>
    </citation>
    <scope>NUCLEOTIDE SEQUENCE [LARGE SCALE GENOMIC DNA]</scope>
    <source>
        <strain evidence="3 4">85</strain>
    </source>
</reference>
<dbReference type="AlphaFoldDB" id="A0A371X034"/>
<sequence>MTISLPRHPSLLLATCLTVAGFAIGPAAAQESPGSQADGSGPAPIGTDRGWDIQDSPFDLNLTVAGTTDYVSLRGFSQTDRNPAIQATLDASLYDFHAGFFTSNVYFGTPEPDVEFDPFIAYRPSFGPWSIDVTAYYYFYLDNDDLNYPEVFNTVSYTFEDVATIGATFAYAPNYFGDDRETGTFYKGSLSVPLPNNFEFSGSLGYQDFDKGLFDRHLVWDAGVTYTFEDAFSFDVRYHDTDLDASTQCTDTFKCGSTVVGTLSFTTGWKALNKLARGN</sequence>
<dbReference type="InterPro" id="IPR010239">
    <property type="entry name" value="CHP02001"/>
</dbReference>
<dbReference type="SUPFAM" id="SSF56935">
    <property type="entry name" value="Porins"/>
    <property type="match status" value="1"/>
</dbReference>
<evidence type="ECO:0000256" key="2">
    <source>
        <dbReference type="SAM" id="SignalP"/>
    </source>
</evidence>
<dbReference type="EMBL" id="QURL01000006">
    <property type="protein sequence ID" value="RFC62587.1"/>
    <property type="molecule type" value="Genomic_DNA"/>
</dbReference>
<keyword evidence="4" id="KW-1185">Reference proteome</keyword>
<protein>
    <recommendedName>
        <fullName evidence="5">Porin</fullName>
    </recommendedName>
</protein>